<reference evidence="1 2" key="1">
    <citation type="submission" date="2016-09" db="EMBL/GenBank/DDBJ databases">
        <title>Xenorhabdus thuongxuanensis sp. nov. and Xenorhabdus eapokensis sp. nov., isolated from Steinernema species.</title>
        <authorList>
            <person name="Kaempfer P."/>
            <person name="Tobias N.J."/>
            <person name="Phan Ke L."/>
            <person name="Bode H.B."/>
            <person name="Glaeser S.P."/>
        </authorList>
    </citation>
    <scope>NUCLEOTIDE SEQUENCE [LARGE SCALE GENOMIC DNA]</scope>
    <source>
        <strain evidence="1 2">DL20</strain>
    </source>
</reference>
<protein>
    <submittedName>
        <fullName evidence="1">Uncharacterized protein</fullName>
    </submittedName>
</protein>
<gene>
    <name evidence="1" type="ORF">Xedl_02853</name>
</gene>
<sequence length="83" mass="9466">MPPDSFYAVATSVHPDGQPQSTLFPSSATALNSNDLFTYFYHPLCPLLNLFKLNSCHLWRGCLFNIYEDLGIYRVQLRPAIEK</sequence>
<dbReference type="EMBL" id="MKGQ01000023">
    <property type="protein sequence ID" value="OKP01579.1"/>
    <property type="molecule type" value="Genomic_DNA"/>
</dbReference>
<evidence type="ECO:0000313" key="1">
    <source>
        <dbReference type="EMBL" id="OKP01579.1"/>
    </source>
</evidence>
<proteinExistence type="predicted"/>
<name>A0A1Q5TMX7_9GAMM</name>
<evidence type="ECO:0000313" key="2">
    <source>
        <dbReference type="Proteomes" id="UP000186268"/>
    </source>
</evidence>
<organism evidence="1 2">
    <name type="scientific">Xenorhabdus eapokensis</name>
    <dbReference type="NCBI Taxonomy" id="1873482"/>
    <lineage>
        <taxon>Bacteria</taxon>
        <taxon>Pseudomonadati</taxon>
        <taxon>Pseudomonadota</taxon>
        <taxon>Gammaproteobacteria</taxon>
        <taxon>Enterobacterales</taxon>
        <taxon>Morganellaceae</taxon>
        <taxon>Xenorhabdus</taxon>
    </lineage>
</organism>
<dbReference type="STRING" id="1873482.Xedl_02853"/>
<comment type="caution">
    <text evidence="1">The sequence shown here is derived from an EMBL/GenBank/DDBJ whole genome shotgun (WGS) entry which is preliminary data.</text>
</comment>
<keyword evidence="2" id="KW-1185">Reference proteome</keyword>
<dbReference type="AlphaFoldDB" id="A0A1Q5TMX7"/>
<dbReference type="Proteomes" id="UP000186268">
    <property type="component" value="Unassembled WGS sequence"/>
</dbReference>
<accession>A0A1Q5TMX7</accession>